<dbReference type="EMBL" id="AGQV01000001">
    <property type="protein sequence ID" value="EHH68761.1"/>
    <property type="molecule type" value="Genomic_DNA"/>
</dbReference>
<keyword evidence="1" id="KW-1133">Transmembrane helix</keyword>
<reference evidence="2 3" key="1">
    <citation type="submission" date="2011-10" db="EMBL/GenBank/DDBJ databases">
        <title>Genome sequence of Gluconobacter morbifer G707, isolated from Drosophila gut.</title>
        <authorList>
            <person name="Lee W.-J."/>
            <person name="Kim E.-K."/>
        </authorList>
    </citation>
    <scope>NUCLEOTIDE SEQUENCE [LARGE SCALE GENOMIC DNA]</scope>
    <source>
        <strain evidence="2 3">G707</strain>
    </source>
</reference>
<keyword evidence="1" id="KW-0472">Membrane</keyword>
<evidence type="ECO:0000313" key="3">
    <source>
        <dbReference type="Proteomes" id="UP000004949"/>
    </source>
</evidence>
<comment type="caution">
    <text evidence="2">The sequence shown here is derived from an EMBL/GenBank/DDBJ whole genome shotgun (WGS) entry which is preliminary data.</text>
</comment>
<dbReference type="PATRIC" id="fig|1088869.3.peg.67"/>
<dbReference type="AlphaFoldDB" id="G6XF03"/>
<evidence type="ECO:0000256" key="1">
    <source>
        <dbReference type="SAM" id="Phobius"/>
    </source>
</evidence>
<gene>
    <name evidence="2" type="ORF">GMO_00680</name>
</gene>
<keyword evidence="3" id="KW-1185">Reference proteome</keyword>
<evidence type="ECO:0000313" key="2">
    <source>
        <dbReference type="EMBL" id="EHH68761.1"/>
    </source>
</evidence>
<protein>
    <submittedName>
        <fullName evidence="2">Uncharacterized protein</fullName>
    </submittedName>
</protein>
<name>G6XF03_9PROT</name>
<dbReference type="Proteomes" id="UP000004949">
    <property type="component" value="Unassembled WGS sequence"/>
</dbReference>
<proteinExistence type="predicted"/>
<sequence>MMTVASASTAIIAAVAVVVTIVLIAMTAMMMTSAATAVVVAVPVVVTITAFMIAVTAVASVVVAVAAVLVIGRAMTLCMGQNRRNGAQGGKKKKCFFHVFTPCMSLPTGSARMRPCCLNVQEREASFRSGTIINEGFSVCSISQCFTSRTEKQG</sequence>
<keyword evidence="1" id="KW-0812">Transmembrane</keyword>
<accession>G6XF03</accession>
<organism evidence="2 3">
    <name type="scientific">Gluconobacter morbifer G707</name>
    <dbReference type="NCBI Taxonomy" id="1088869"/>
    <lineage>
        <taxon>Bacteria</taxon>
        <taxon>Pseudomonadati</taxon>
        <taxon>Pseudomonadota</taxon>
        <taxon>Alphaproteobacteria</taxon>
        <taxon>Acetobacterales</taxon>
        <taxon>Acetobacteraceae</taxon>
        <taxon>Gluconobacter</taxon>
    </lineage>
</organism>
<feature type="transmembrane region" description="Helical" evidence="1">
    <location>
        <begin position="51"/>
        <end position="74"/>
    </location>
</feature>